<dbReference type="Gene3D" id="1.10.1220.10">
    <property type="entry name" value="Met repressor-like"/>
    <property type="match status" value="1"/>
</dbReference>
<gene>
    <name evidence="1" type="ORF">IAB08_02280</name>
</gene>
<reference evidence="1" key="2">
    <citation type="journal article" date="2021" name="PeerJ">
        <title>Extensive microbial diversity within the chicken gut microbiome revealed by metagenomics and culture.</title>
        <authorList>
            <person name="Gilroy R."/>
            <person name="Ravi A."/>
            <person name="Getino M."/>
            <person name="Pursley I."/>
            <person name="Horton D.L."/>
            <person name="Alikhan N.F."/>
            <person name="Baker D."/>
            <person name="Gharbi K."/>
            <person name="Hall N."/>
            <person name="Watson M."/>
            <person name="Adriaenssens E.M."/>
            <person name="Foster-Nyarko E."/>
            <person name="Jarju S."/>
            <person name="Secka A."/>
            <person name="Antonio M."/>
            <person name="Oren A."/>
            <person name="Chaudhuri R.R."/>
            <person name="La Ragione R."/>
            <person name="Hildebrand F."/>
            <person name="Pallen M.J."/>
        </authorList>
    </citation>
    <scope>NUCLEOTIDE SEQUENCE</scope>
    <source>
        <strain evidence="1">2889</strain>
    </source>
</reference>
<reference evidence="1" key="1">
    <citation type="submission" date="2020-10" db="EMBL/GenBank/DDBJ databases">
        <authorList>
            <person name="Gilroy R."/>
        </authorList>
    </citation>
    <scope>NUCLEOTIDE SEQUENCE</scope>
    <source>
        <strain evidence="1">2889</strain>
    </source>
</reference>
<comment type="caution">
    <text evidence="1">The sequence shown here is derived from an EMBL/GenBank/DDBJ whole genome shotgun (WGS) entry which is preliminary data.</text>
</comment>
<dbReference type="SUPFAM" id="SSF47598">
    <property type="entry name" value="Ribbon-helix-helix"/>
    <property type="match status" value="1"/>
</dbReference>
<dbReference type="GO" id="GO:0006355">
    <property type="term" value="P:regulation of DNA-templated transcription"/>
    <property type="evidence" value="ECO:0007669"/>
    <property type="project" value="InterPro"/>
</dbReference>
<dbReference type="AlphaFoldDB" id="A0A9D9DQB5"/>
<dbReference type="Proteomes" id="UP000823612">
    <property type="component" value="Unassembled WGS sequence"/>
</dbReference>
<protein>
    <submittedName>
        <fullName evidence="1">Toxin-antitoxin system protein</fullName>
    </submittedName>
</protein>
<dbReference type="InterPro" id="IPR013321">
    <property type="entry name" value="Arc_rbn_hlx_hlx"/>
</dbReference>
<dbReference type="EMBL" id="JADIMZ010000029">
    <property type="protein sequence ID" value="MBO8432107.1"/>
    <property type="molecule type" value="Genomic_DNA"/>
</dbReference>
<accession>A0A9D9DQB5</accession>
<proteinExistence type="predicted"/>
<name>A0A9D9DQB5_9BACT</name>
<sequence length="81" mass="9381">METLVERKQTSFRLPLDLINRLRAEAQKEHRSLNNYVESLLTSAVRRIPNETTLAAIREAETSEDLETLDIDHLKEYIASL</sequence>
<dbReference type="InterPro" id="IPR010985">
    <property type="entry name" value="Ribbon_hlx_hlx"/>
</dbReference>
<organism evidence="1 2">
    <name type="scientific">Candidatus Pullibacteroides excrementavium</name>
    <dbReference type="NCBI Taxonomy" id="2840905"/>
    <lineage>
        <taxon>Bacteria</taxon>
        <taxon>Pseudomonadati</taxon>
        <taxon>Bacteroidota</taxon>
        <taxon>Bacteroidia</taxon>
        <taxon>Bacteroidales</taxon>
        <taxon>Candidatus Pullibacteroides</taxon>
    </lineage>
</organism>
<evidence type="ECO:0000313" key="1">
    <source>
        <dbReference type="EMBL" id="MBO8432107.1"/>
    </source>
</evidence>
<evidence type="ECO:0000313" key="2">
    <source>
        <dbReference type="Proteomes" id="UP000823612"/>
    </source>
</evidence>